<accession>A0ABQ1F6L2</accession>
<proteinExistence type="predicted"/>
<organism evidence="1 2">
    <name type="scientific">Paenibacillus marchantiophytorum</name>
    <dbReference type="NCBI Taxonomy" id="1619310"/>
    <lineage>
        <taxon>Bacteria</taxon>
        <taxon>Bacillati</taxon>
        <taxon>Bacillota</taxon>
        <taxon>Bacilli</taxon>
        <taxon>Bacillales</taxon>
        <taxon>Paenibacillaceae</taxon>
        <taxon>Paenibacillus</taxon>
    </lineage>
</organism>
<sequence>MNKLIGNDRVTVMQIVPHALRIQGAVNHPLNELLYAELSMKPGNAVSPTKMRDEMLVEEFPSLETEHLFIIKHINHPESDHLCPSIQSFHFTQSLHEAGYFYAEPISLNRHSHPYPPPC</sequence>
<evidence type="ECO:0000313" key="1">
    <source>
        <dbReference type="EMBL" id="GGA00667.1"/>
    </source>
</evidence>
<protein>
    <submittedName>
        <fullName evidence="1">Uncharacterized protein</fullName>
    </submittedName>
</protein>
<comment type="caution">
    <text evidence="1">The sequence shown here is derived from an EMBL/GenBank/DDBJ whole genome shotgun (WGS) entry which is preliminary data.</text>
</comment>
<dbReference type="Proteomes" id="UP000615455">
    <property type="component" value="Unassembled WGS sequence"/>
</dbReference>
<evidence type="ECO:0000313" key="2">
    <source>
        <dbReference type="Proteomes" id="UP000615455"/>
    </source>
</evidence>
<gene>
    <name evidence="1" type="ORF">GCM10008018_53730</name>
</gene>
<keyword evidence="2" id="KW-1185">Reference proteome</keyword>
<dbReference type="RefSeq" id="WP_189017450.1">
    <property type="nucleotide sequence ID" value="NZ_BMHE01000038.1"/>
</dbReference>
<dbReference type="EMBL" id="BMHE01000038">
    <property type="protein sequence ID" value="GGA00667.1"/>
    <property type="molecule type" value="Genomic_DNA"/>
</dbReference>
<reference evidence="2" key="1">
    <citation type="journal article" date="2019" name="Int. J. Syst. Evol. Microbiol.">
        <title>The Global Catalogue of Microorganisms (GCM) 10K type strain sequencing project: providing services to taxonomists for standard genome sequencing and annotation.</title>
        <authorList>
            <consortium name="The Broad Institute Genomics Platform"/>
            <consortium name="The Broad Institute Genome Sequencing Center for Infectious Disease"/>
            <person name="Wu L."/>
            <person name="Ma J."/>
        </authorList>
    </citation>
    <scope>NUCLEOTIDE SEQUENCE [LARGE SCALE GENOMIC DNA]</scope>
    <source>
        <strain evidence="2">CGMCC 1.15043</strain>
    </source>
</reference>
<name>A0ABQ1F6L2_9BACL</name>